<comment type="caution">
    <text evidence="1">The sequence shown here is derived from an EMBL/GenBank/DDBJ whole genome shotgun (WGS) entry which is preliminary data.</text>
</comment>
<proteinExistence type="predicted"/>
<name>A0AAV2BUR2_9ARAC</name>
<protein>
    <submittedName>
        <fullName evidence="1">Uncharacterized protein</fullName>
    </submittedName>
</protein>
<organism evidence="1 2">
    <name type="scientific">Larinioides sclopetarius</name>
    <dbReference type="NCBI Taxonomy" id="280406"/>
    <lineage>
        <taxon>Eukaryota</taxon>
        <taxon>Metazoa</taxon>
        <taxon>Ecdysozoa</taxon>
        <taxon>Arthropoda</taxon>
        <taxon>Chelicerata</taxon>
        <taxon>Arachnida</taxon>
        <taxon>Araneae</taxon>
        <taxon>Araneomorphae</taxon>
        <taxon>Entelegynae</taxon>
        <taxon>Araneoidea</taxon>
        <taxon>Araneidae</taxon>
        <taxon>Larinioides</taxon>
    </lineage>
</organism>
<dbReference type="AlphaFoldDB" id="A0AAV2BUR2"/>
<dbReference type="Proteomes" id="UP001497382">
    <property type="component" value="Unassembled WGS sequence"/>
</dbReference>
<accession>A0AAV2BUR2</accession>
<evidence type="ECO:0000313" key="2">
    <source>
        <dbReference type="Proteomes" id="UP001497382"/>
    </source>
</evidence>
<reference evidence="1 2" key="1">
    <citation type="submission" date="2024-04" db="EMBL/GenBank/DDBJ databases">
        <authorList>
            <person name="Rising A."/>
            <person name="Reimegard J."/>
            <person name="Sonavane S."/>
            <person name="Akerstrom W."/>
            <person name="Nylinder S."/>
            <person name="Hedman E."/>
            <person name="Kallberg Y."/>
        </authorList>
    </citation>
    <scope>NUCLEOTIDE SEQUENCE [LARGE SCALE GENOMIC DNA]</scope>
</reference>
<evidence type="ECO:0000313" key="1">
    <source>
        <dbReference type="EMBL" id="CAL1299947.1"/>
    </source>
</evidence>
<dbReference type="EMBL" id="CAXIEN010000525">
    <property type="protein sequence ID" value="CAL1299947.1"/>
    <property type="molecule type" value="Genomic_DNA"/>
</dbReference>
<keyword evidence="2" id="KW-1185">Reference proteome</keyword>
<sequence length="465" mass="55828">MSRKAMFQKTINKFMKSVDLQDLQYLAAVRVAISVCGTEDVQNMIRNTDNYLTTVGFSENQWRRLRDKVKRMLNQIDVPHLIIDIVLENLWPICFEIHKWIIYHEMNTGIEWITCFCWTPQVTIDYERTAEILVKNGALDIRKRFTLACFYCFESEVRSLWKHMCLSERRFFYARRNYKNSDQSPIVLYWNYYIQEMPTDYRRSLALDHTRLFKYAVEEGYLSATKFFLGKLKCDQRERMIYDSFNYQFLFRYCPHGIVKDQAAVACFLISRIPFNFREIDHSSTLGLVFHYFLRWPRQKHFMTVVNLLRRYLHEGTFEDLLEGIFYKTIGDFKDYDYQELFMEFWHQCPEGSKTFVRTQKLGYKILMKFVKKNFGFVFEENSFAIKAKFRAIVFQREIAEDVAEKQNVEFFKFLVRESIATNASIDTFSNPVNFTPHSDVREFFNLPLEELKDLIDGIRRPNQP</sequence>
<gene>
    <name evidence="1" type="ORF">LARSCL_LOCUS21651</name>
</gene>